<keyword evidence="2" id="KW-0694">RNA-binding</keyword>
<evidence type="ECO:0000256" key="3">
    <source>
        <dbReference type="ARBA" id="ARBA00023186"/>
    </source>
</evidence>
<dbReference type="InterPro" id="IPR016103">
    <property type="entry name" value="ProQ/FinO"/>
</dbReference>
<dbReference type="GO" id="GO:0010608">
    <property type="term" value="P:post-transcriptional regulation of gene expression"/>
    <property type="evidence" value="ECO:0007669"/>
    <property type="project" value="InterPro"/>
</dbReference>
<evidence type="ECO:0000259" key="4">
    <source>
        <dbReference type="SMART" id="SM00945"/>
    </source>
</evidence>
<evidence type="ECO:0000313" key="5">
    <source>
        <dbReference type="EMBL" id="EIJ41102.1"/>
    </source>
</evidence>
<dbReference type="SUPFAM" id="SSF48657">
    <property type="entry name" value="FinO-like"/>
    <property type="match status" value="1"/>
</dbReference>
<dbReference type="eggNOG" id="COG3109">
    <property type="taxonomic scope" value="Bacteria"/>
</dbReference>
<dbReference type="Pfam" id="PF04352">
    <property type="entry name" value="ProQ"/>
    <property type="match status" value="1"/>
</dbReference>
<dbReference type="PANTHER" id="PTHR38106:SF1">
    <property type="entry name" value="RNA CHAPERONE PROQ"/>
    <property type="match status" value="1"/>
</dbReference>
<evidence type="ECO:0000256" key="1">
    <source>
        <dbReference type="ARBA" id="ARBA00022490"/>
    </source>
</evidence>
<organism evidence="5 6">
    <name type="scientific">Beggiatoa alba B18LD</name>
    <dbReference type="NCBI Taxonomy" id="395493"/>
    <lineage>
        <taxon>Bacteria</taxon>
        <taxon>Pseudomonadati</taxon>
        <taxon>Pseudomonadota</taxon>
        <taxon>Gammaproteobacteria</taxon>
        <taxon>Thiotrichales</taxon>
        <taxon>Thiotrichaceae</taxon>
        <taxon>Beggiatoa</taxon>
    </lineage>
</organism>
<keyword evidence="1" id="KW-0963">Cytoplasm</keyword>
<dbReference type="PANTHER" id="PTHR38106">
    <property type="entry name" value="RNA CHAPERONE PROQ"/>
    <property type="match status" value="1"/>
</dbReference>
<sequence>MQDPTQNPLLTKDKTQEALNFLRERFPKAFFSQGEIKYALAVGIRQDISRYLKKPDGSNDLPEHLSFKRISAAICLYCHDSQYQTLIKTQGSKRVDLEGNIVGEVTAEQVSSFKERRKNPLQVKSSAESAATDKYTAVIPVRAVKVTLPILSSKLPKSLRQPSRKPEIDWQIELANPRGKPFSISTQITQKSQQRMLKTIQHYEQENKEAWVLLQAVLSSEQKLKNPQLLVVEKKEKEQEKEKNNEASTFE</sequence>
<evidence type="ECO:0000256" key="2">
    <source>
        <dbReference type="ARBA" id="ARBA00022884"/>
    </source>
</evidence>
<dbReference type="InterPro" id="IPR023529">
    <property type="entry name" value="ProQ"/>
</dbReference>
<keyword evidence="6" id="KW-1185">Reference proteome</keyword>
<evidence type="ECO:0000313" key="6">
    <source>
        <dbReference type="Proteomes" id="UP000005744"/>
    </source>
</evidence>
<dbReference type="EMBL" id="JH600070">
    <property type="protein sequence ID" value="EIJ41102.1"/>
    <property type="molecule type" value="Genomic_DNA"/>
</dbReference>
<dbReference type="GO" id="GO:0034057">
    <property type="term" value="F:RNA strand-exchange activity"/>
    <property type="evidence" value="ECO:0007669"/>
    <property type="project" value="InterPro"/>
</dbReference>
<dbReference type="GO" id="GO:0005829">
    <property type="term" value="C:cytosol"/>
    <property type="evidence" value="ECO:0007669"/>
    <property type="project" value="TreeGrafter"/>
</dbReference>
<dbReference type="Gene3D" id="1.10.1710.10">
    <property type="entry name" value="ProQ/FinO domain"/>
    <property type="match status" value="1"/>
</dbReference>
<reference evidence="5 6" key="1">
    <citation type="submission" date="2011-11" db="EMBL/GenBank/DDBJ databases">
        <title>Improved High-Quality Draft sequence of Beggiatoa alba B18lD.</title>
        <authorList>
            <consortium name="US DOE Joint Genome Institute"/>
            <person name="Lucas S."/>
            <person name="Han J."/>
            <person name="Lapidus A."/>
            <person name="Cheng J.-F."/>
            <person name="Goodwin L."/>
            <person name="Pitluck S."/>
            <person name="Peters L."/>
            <person name="Mikhailova N."/>
            <person name="Held B."/>
            <person name="Detter J.C."/>
            <person name="Han C."/>
            <person name="Tapia R."/>
            <person name="Land M."/>
            <person name="Hauser L."/>
            <person name="Kyrpides N."/>
            <person name="Ivanova N."/>
            <person name="Pagani I."/>
            <person name="Samuel K."/>
            <person name="Teske A."/>
            <person name="Mueller J."/>
            <person name="Woyke T."/>
        </authorList>
    </citation>
    <scope>NUCLEOTIDE SEQUENCE [LARGE SCALE GENOMIC DNA]</scope>
    <source>
        <strain evidence="5 6">B18LD</strain>
    </source>
</reference>
<gene>
    <name evidence="5" type="ORF">BegalDRAFT_0179</name>
</gene>
<dbReference type="GO" id="GO:0033592">
    <property type="term" value="F:RNA strand annealing activity"/>
    <property type="evidence" value="ECO:0007669"/>
    <property type="project" value="InterPro"/>
</dbReference>
<feature type="domain" description="ProQ/FinO" evidence="4">
    <location>
        <begin position="10"/>
        <end position="134"/>
    </location>
</feature>
<dbReference type="AlphaFoldDB" id="I3CBV9"/>
<accession>I3CBV9</accession>
<dbReference type="HOGENOM" id="CLU_1105432_0_0_6"/>
<dbReference type="RefSeq" id="WP_002682716.1">
    <property type="nucleotide sequence ID" value="NZ_JH600070.1"/>
</dbReference>
<dbReference type="SMART" id="SM00945">
    <property type="entry name" value="ProQ"/>
    <property type="match status" value="1"/>
</dbReference>
<name>I3CBV9_9GAMM</name>
<proteinExistence type="predicted"/>
<dbReference type="InterPro" id="IPR036442">
    <property type="entry name" value="ProQ/FinO_sf"/>
</dbReference>
<protein>
    <submittedName>
        <fullName evidence="5">Activator of osmoprotectant transporter ProP</fullName>
    </submittedName>
</protein>
<keyword evidence="3" id="KW-0143">Chaperone</keyword>
<dbReference type="Proteomes" id="UP000005744">
    <property type="component" value="Unassembled WGS sequence"/>
</dbReference>
<dbReference type="OrthoDB" id="8421419at2"/>
<dbReference type="STRING" id="395493.BegalDRAFT_0179"/>